<reference evidence="1 2" key="1">
    <citation type="journal article" date="2019" name="Commun. Biol.">
        <title>The bagworm genome reveals a unique fibroin gene that provides high tensile strength.</title>
        <authorList>
            <person name="Kono N."/>
            <person name="Nakamura H."/>
            <person name="Ohtoshi R."/>
            <person name="Tomita M."/>
            <person name="Numata K."/>
            <person name="Arakawa K."/>
        </authorList>
    </citation>
    <scope>NUCLEOTIDE SEQUENCE [LARGE SCALE GENOMIC DNA]</scope>
</reference>
<comment type="caution">
    <text evidence="1">The sequence shown here is derived from an EMBL/GenBank/DDBJ whole genome shotgun (WGS) entry which is preliminary data.</text>
</comment>
<dbReference type="AlphaFoldDB" id="A0A4C1TTU3"/>
<organism evidence="1 2">
    <name type="scientific">Eumeta variegata</name>
    <name type="common">Bagworm moth</name>
    <name type="synonym">Eumeta japonica</name>
    <dbReference type="NCBI Taxonomy" id="151549"/>
    <lineage>
        <taxon>Eukaryota</taxon>
        <taxon>Metazoa</taxon>
        <taxon>Ecdysozoa</taxon>
        <taxon>Arthropoda</taxon>
        <taxon>Hexapoda</taxon>
        <taxon>Insecta</taxon>
        <taxon>Pterygota</taxon>
        <taxon>Neoptera</taxon>
        <taxon>Endopterygota</taxon>
        <taxon>Lepidoptera</taxon>
        <taxon>Glossata</taxon>
        <taxon>Ditrysia</taxon>
        <taxon>Tineoidea</taxon>
        <taxon>Psychidae</taxon>
        <taxon>Oiketicinae</taxon>
        <taxon>Eumeta</taxon>
    </lineage>
</organism>
<accession>A0A4C1TTU3</accession>
<dbReference type="Proteomes" id="UP000299102">
    <property type="component" value="Unassembled WGS sequence"/>
</dbReference>
<evidence type="ECO:0000313" key="2">
    <source>
        <dbReference type="Proteomes" id="UP000299102"/>
    </source>
</evidence>
<keyword evidence="2" id="KW-1185">Reference proteome</keyword>
<protein>
    <submittedName>
        <fullName evidence="1">Uncharacterized protein</fullName>
    </submittedName>
</protein>
<gene>
    <name evidence="1" type="ORF">EVAR_17811_1</name>
</gene>
<dbReference type="OrthoDB" id="7433254at2759"/>
<dbReference type="EMBL" id="BGZK01000086">
    <property type="protein sequence ID" value="GBP17324.1"/>
    <property type="molecule type" value="Genomic_DNA"/>
</dbReference>
<name>A0A4C1TTU3_EUMVA</name>
<evidence type="ECO:0000313" key="1">
    <source>
        <dbReference type="EMBL" id="GBP17324.1"/>
    </source>
</evidence>
<proteinExistence type="predicted"/>
<sequence>MAAWQPQFHFDEYREAFNAFNEQFATMPLELENLSSELAHEIEYSKQISNDIHEICNTLDKKENESIDNALDFYDDLSFFMTSRSHFLMEDMDQKVDLNIKDTIAEIRKYTEELSKNCNSSEENVHRYINIDNIKLSDLNLEEYAHHLEQLVKCVTTIKSQLIENPDRDIDEELKINFAKLVDDVQFFTMMIEAQTILAQSNKKTKNKQDEDRPKLQDYKEITEKILTKANEVTYILSKLKKC</sequence>